<sequence>MSETACGASVKRRGVCVSRKREVAAENVPKEARNRLEQVTAQGAEMTPKHQEIIYTILQAIQARARLYHWALSQPPEEPFRTQSIEQMRASLLGQKLCWIAEYIEGYPAAVQPERREQEWGWRTVEIIGGMRREVYQVCSVVYGSLDRKTWSFPKGCQHTGLGGVDFVFALE</sequence>
<dbReference type="AlphaFoldDB" id="D6U326"/>
<protein>
    <submittedName>
        <fullName evidence="1">Uncharacterized protein</fullName>
    </submittedName>
</protein>
<comment type="caution">
    <text evidence="1">The sequence shown here is derived from an EMBL/GenBank/DDBJ whole genome shotgun (WGS) entry which is preliminary data.</text>
</comment>
<keyword evidence="2" id="KW-1185">Reference proteome</keyword>
<gene>
    <name evidence="1" type="ORF">Krac_3826</name>
</gene>
<name>D6U326_KTERA</name>
<proteinExistence type="predicted"/>
<organism evidence="1 2">
    <name type="scientific">Ktedonobacter racemifer DSM 44963</name>
    <dbReference type="NCBI Taxonomy" id="485913"/>
    <lineage>
        <taxon>Bacteria</taxon>
        <taxon>Bacillati</taxon>
        <taxon>Chloroflexota</taxon>
        <taxon>Ktedonobacteria</taxon>
        <taxon>Ktedonobacterales</taxon>
        <taxon>Ktedonobacteraceae</taxon>
        <taxon>Ktedonobacter</taxon>
    </lineage>
</organism>
<evidence type="ECO:0000313" key="1">
    <source>
        <dbReference type="EMBL" id="EFH82931.1"/>
    </source>
</evidence>
<accession>D6U326</accession>
<dbReference type="EMBL" id="ADVG01000004">
    <property type="protein sequence ID" value="EFH82931.1"/>
    <property type="molecule type" value="Genomic_DNA"/>
</dbReference>
<dbReference type="Proteomes" id="UP000004508">
    <property type="component" value="Unassembled WGS sequence"/>
</dbReference>
<dbReference type="OrthoDB" id="38244at200795"/>
<reference evidence="1 2" key="1">
    <citation type="journal article" date="2011" name="Stand. Genomic Sci.">
        <title>Non-contiguous finished genome sequence and contextual data of the filamentous soil bacterium Ktedonobacter racemifer type strain (SOSP1-21).</title>
        <authorList>
            <person name="Chang Y.J."/>
            <person name="Land M."/>
            <person name="Hauser L."/>
            <person name="Chertkov O."/>
            <person name="Del Rio T.G."/>
            <person name="Nolan M."/>
            <person name="Copeland A."/>
            <person name="Tice H."/>
            <person name="Cheng J.F."/>
            <person name="Lucas S."/>
            <person name="Han C."/>
            <person name="Goodwin L."/>
            <person name="Pitluck S."/>
            <person name="Ivanova N."/>
            <person name="Ovchinikova G."/>
            <person name="Pati A."/>
            <person name="Chen A."/>
            <person name="Palaniappan K."/>
            <person name="Mavromatis K."/>
            <person name="Liolios K."/>
            <person name="Brettin T."/>
            <person name="Fiebig A."/>
            <person name="Rohde M."/>
            <person name="Abt B."/>
            <person name="Goker M."/>
            <person name="Detter J.C."/>
            <person name="Woyke T."/>
            <person name="Bristow J."/>
            <person name="Eisen J.A."/>
            <person name="Markowitz V."/>
            <person name="Hugenholtz P."/>
            <person name="Kyrpides N.C."/>
            <person name="Klenk H.P."/>
            <person name="Lapidus A."/>
        </authorList>
    </citation>
    <scope>NUCLEOTIDE SEQUENCE [LARGE SCALE GENOMIC DNA]</scope>
    <source>
        <strain evidence="2">DSM 44963</strain>
    </source>
</reference>
<dbReference type="InParanoid" id="D6U326"/>
<evidence type="ECO:0000313" key="2">
    <source>
        <dbReference type="Proteomes" id="UP000004508"/>
    </source>
</evidence>